<evidence type="ECO:0000313" key="3">
    <source>
        <dbReference type="EMBL" id="KAK6326217.1"/>
    </source>
</evidence>
<comment type="caution">
    <text evidence="3">The sequence shown here is derived from an EMBL/GenBank/DDBJ whole genome shotgun (WGS) entry which is preliminary data.</text>
</comment>
<keyword evidence="1" id="KW-0175">Coiled coil</keyword>
<dbReference type="Proteomes" id="UP001356427">
    <property type="component" value="Unassembled WGS sequence"/>
</dbReference>
<evidence type="ECO:0000313" key="4">
    <source>
        <dbReference type="Proteomes" id="UP001356427"/>
    </source>
</evidence>
<evidence type="ECO:0000256" key="2">
    <source>
        <dbReference type="SAM" id="MobiDB-lite"/>
    </source>
</evidence>
<feature type="compositionally biased region" description="Basic and acidic residues" evidence="2">
    <location>
        <begin position="43"/>
        <end position="60"/>
    </location>
</feature>
<sequence>MMHYVHHICRPLTEQEKATRQDSHDVCGSHERGQVKRKSRMARSKERMEGEMEEKVTRDSESEEKGEDYYRTEGERMKKAKAAIVARLSAREEKLDRSKVAMDRKEQEMKEEITRMKEKWEKLYEHEGIVLEGLEVVREDRAQLNEEKEGIQKEMEIIKNEKRQIAREINDLRRQRVQAVSYRQMLEKEEDELREERLEMKDAATWSHPELPAAVAAGDDEDVGTGNTDSGAISKGTSMHCDNVITSQATDTC</sequence>
<organism evidence="3 4">
    <name type="scientific">Coregonus suidteri</name>
    <dbReference type="NCBI Taxonomy" id="861788"/>
    <lineage>
        <taxon>Eukaryota</taxon>
        <taxon>Metazoa</taxon>
        <taxon>Chordata</taxon>
        <taxon>Craniata</taxon>
        <taxon>Vertebrata</taxon>
        <taxon>Euteleostomi</taxon>
        <taxon>Actinopterygii</taxon>
        <taxon>Neopterygii</taxon>
        <taxon>Teleostei</taxon>
        <taxon>Protacanthopterygii</taxon>
        <taxon>Salmoniformes</taxon>
        <taxon>Salmonidae</taxon>
        <taxon>Coregoninae</taxon>
        <taxon>Coregonus</taxon>
    </lineage>
</organism>
<feature type="region of interest" description="Disordered" evidence="2">
    <location>
        <begin position="217"/>
        <end position="238"/>
    </location>
</feature>
<dbReference type="EMBL" id="JAGTTL010000002">
    <property type="protein sequence ID" value="KAK6326217.1"/>
    <property type="molecule type" value="Genomic_DNA"/>
</dbReference>
<proteinExistence type="predicted"/>
<feature type="coiled-coil region" evidence="1">
    <location>
        <begin position="88"/>
        <end position="203"/>
    </location>
</feature>
<feature type="region of interest" description="Disordered" evidence="2">
    <location>
        <begin position="14"/>
        <end position="71"/>
    </location>
</feature>
<feature type="compositionally biased region" description="Polar residues" evidence="2">
    <location>
        <begin position="225"/>
        <end position="237"/>
    </location>
</feature>
<keyword evidence="4" id="KW-1185">Reference proteome</keyword>
<evidence type="ECO:0000256" key="1">
    <source>
        <dbReference type="SAM" id="Coils"/>
    </source>
</evidence>
<dbReference type="AlphaFoldDB" id="A0AAN8MFX0"/>
<gene>
    <name evidence="3" type="ORF">J4Q44_G00018620</name>
</gene>
<reference evidence="3 4" key="1">
    <citation type="submission" date="2021-04" db="EMBL/GenBank/DDBJ databases">
        <authorList>
            <person name="De Guttry C."/>
            <person name="Zahm M."/>
            <person name="Klopp C."/>
            <person name="Cabau C."/>
            <person name="Louis A."/>
            <person name="Berthelot C."/>
            <person name="Parey E."/>
            <person name="Roest Crollius H."/>
            <person name="Montfort J."/>
            <person name="Robinson-Rechavi M."/>
            <person name="Bucao C."/>
            <person name="Bouchez O."/>
            <person name="Gislard M."/>
            <person name="Lluch J."/>
            <person name="Milhes M."/>
            <person name="Lampietro C."/>
            <person name="Lopez Roques C."/>
            <person name="Donnadieu C."/>
            <person name="Braasch I."/>
            <person name="Desvignes T."/>
            <person name="Postlethwait J."/>
            <person name="Bobe J."/>
            <person name="Wedekind C."/>
            <person name="Guiguen Y."/>
        </authorList>
    </citation>
    <scope>NUCLEOTIDE SEQUENCE [LARGE SCALE GENOMIC DNA]</scope>
    <source>
        <strain evidence="3">Cs_M1</strain>
        <tissue evidence="3">Blood</tissue>
    </source>
</reference>
<protein>
    <submittedName>
        <fullName evidence="3">Uncharacterized protein</fullName>
    </submittedName>
</protein>
<feature type="compositionally biased region" description="Basic and acidic residues" evidence="2">
    <location>
        <begin position="14"/>
        <end position="34"/>
    </location>
</feature>
<name>A0AAN8MFX0_9TELE</name>
<accession>A0AAN8MFX0</accession>